<keyword evidence="2" id="KW-1185">Reference proteome</keyword>
<name>A0ACC0L8K2_RHOML</name>
<protein>
    <submittedName>
        <fullName evidence="1">Uncharacterized protein</fullName>
    </submittedName>
</protein>
<organism evidence="1 2">
    <name type="scientific">Rhododendron molle</name>
    <name type="common">Chinese azalea</name>
    <name type="synonym">Azalea mollis</name>
    <dbReference type="NCBI Taxonomy" id="49168"/>
    <lineage>
        <taxon>Eukaryota</taxon>
        <taxon>Viridiplantae</taxon>
        <taxon>Streptophyta</taxon>
        <taxon>Embryophyta</taxon>
        <taxon>Tracheophyta</taxon>
        <taxon>Spermatophyta</taxon>
        <taxon>Magnoliopsida</taxon>
        <taxon>eudicotyledons</taxon>
        <taxon>Gunneridae</taxon>
        <taxon>Pentapetalae</taxon>
        <taxon>asterids</taxon>
        <taxon>Ericales</taxon>
        <taxon>Ericaceae</taxon>
        <taxon>Ericoideae</taxon>
        <taxon>Rhodoreae</taxon>
        <taxon>Rhododendron</taxon>
    </lineage>
</organism>
<evidence type="ECO:0000313" key="2">
    <source>
        <dbReference type="Proteomes" id="UP001062846"/>
    </source>
</evidence>
<gene>
    <name evidence="1" type="ORF">RHMOL_Rhmol13G0170400</name>
</gene>
<dbReference type="Proteomes" id="UP001062846">
    <property type="component" value="Chromosome 13"/>
</dbReference>
<accession>A0ACC0L8K2</accession>
<comment type="caution">
    <text evidence="1">The sequence shown here is derived from an EMBL/GenBank/DDBJ whole genome shotgun (WGS) entry which is preliminary data.</text>
</comment>
<reference evidence="1" key="1">
    <citation type="submission" date="2022-02" db="EMBL/GenBank/DDBJ databases">
        <title>Plant Genome Project.</title>
        <authorList>
            <person name="Zhang R.-G."/>
        </authorList>
    </citation>
    <scope>NUCLEOTIDE SEQUENCE</scope>
    <source>
        <strain evidence="1">AT1</strain>
    </source>
</reference>
<proteinExistence type="predicted"/>
<sequence length="83" mass="8954">MVRRVLVDQGSSAEILYYTAFKAVGFTKDHLSLVDAPLVGFTGIPVYSVSKIVLPIFAGLVGLDVEFIVVNLPSPYNAILGRN</sequence>
<evidence type="ECO:0000313" key="1">
    <source>
        <dbReference type="EMBL" id="KAI8524719.1"/>
    </source>
</evidence>
<dbReference type="EMBL" id="CM046400">
    <property type="protein sequence ID" value="KAI8524719.1"/>
    <property type="molecule type" value="Genomic_DNA"/>
</dbReference>